<dbReference type="PANTHER" id="PTHR35174">
    <property type="entry name" value="BLL7171 PROTEIN-RELATED"/>
    <property type="match status" value="1"/>
</dbReference>
<evidence type="ECO:0000313" key="4">
    <source>
        <dbReference type="Proteomes" id="UP001555786"/>
    </source>
</evidence>
<dbReference type="EMBL" id="JBFNQD010000001">
    <property type="protein sequence ID" value="MEW9305182.1"/>
    <property type="molecule type" value="Genomic_DNA"/>
</dbReference>
<comment type="caution">
    <text evidence="3">The sequence shown here is derived from an EMBL/GenBank/DDBJ whole genome shotgun (WGS) entry which is preliminary data.</text>
</comment>
<gene>
    <name evidence="3" type="ORF">ABXS05_06520</name>
</gene>
<comment type="similarity">
    <text evidence="1">Belongs to the YciI family.</text>
</comment>
<dbReference type="PANTHER" id="PTHR35174:SF3">
    <property type="entry name" value="BLL7171 PROTEIN"/>
    <property type="match status" value="1"/>
</dbReference>
<name>A0ABV3PHR0_9HYPH</name>
<evidence type="ECO:0000259" key="2">
    <source>
        <dbReference type="Pfam" id="PF03795"/>
    </source>
</evidence>
<dbReference type="SUPFAM" id="SSF54909">
    <property type="entry name" value="Dimeric alpha+beta barrel"/>
    <property type="match status" value="1"/>
</dbReference>
<proteinExistence type="inferred from homology"/>
<dbReference type="Pfam" id="PF03795">
    <property type="entry name" value="YCII"/>
    <property type="match status" value="1"/>
</dbReference>
<evidence type="ECO:0000256" key="1">
    <source>
        <dbReference type="ARBA" id="ARBA00007689"/>
    </source>
</evidence>
<sequence>MRYTILCYNYEDVVGAWTKEEDDAVMARLQKVHEKVAAAGKLGPVVRLLPTTAATTLRKTGSDPLVIDGPFAETKEQLLGFYVVDCENLEEALDIARDLAKANPSIGSYEIRPLSIFQPGVLGQKAHAT</sequence>
<feature type="domain" description="YCII-related" evidence="2">
    <location>
        <begin position="1"/>
        <end position="115"/>
    </location>
</feature>
<dbReference type="Gene3D" id="3.30.70.1060">
    <property type="entry name" value="Dimeric alpha+beta barrel"/>
    <property type="match status" value="1"/>
</dbReference>
<dbReference type="RefSeq" id="WP_367623316.1">
    <property type="nucleotide sequence ID" value="NZ_JBFNQD010000001.1"/>
</dbReference>
<evidence type="ECO:0000313" key="3">
    <source>
        <dbReference type="EMBL" id="MEW9305182.1"/>
    </source>
</evidence>
<dbReference type="InterPro" id="IPR011008">
    <property type="entry name" value="Dimeric_a/b-barrel"/>
</dbReference>
<reference evidence="3 4" key="1">
    <citation type="submission" date="2024-07" db="EMBL/GenBank/DDBJ databases">
        <title>Description of Labrys sedimenti sp. nov., isolated from a diclofenac-degrading enrichment culture.</title>
        <authorList>
            <person name="Tancsics A."/>
            <person name="Csepanyi A."/>
        </authorList>
    </citation>
    <scope>NUCLEOTIDE SEQUENCE [LARGE SCALE GENOMIC DNA]</scope>
    <source>
        <strain evidence="3 4">LMG 23578</strain>
    </source>
</reference>
<dbReference type="Proteomes" id="UP001555786">
    <property type="component" value="Unassembled WGS sequence"/>
</dbReference>
<organism evidence="3 4">
    <name type="scientific">Labrys neptuniae</name>
    <dbReference type="NCBI Taxonomy" id="376174"/>
    <lineage>
        <taxon>Bacteria</taxon>
        <taxon>Pseudomonadati</taxon>
        <taxon>Pseudomonadota</taxon>
        <taxon>Alphaproteobacteria</taxon>
        <taxon>Hyphomicrobiales</taxon>
        <taxon>Xanthobacteraceae</taxon>
        <taxon>Labrys</taxon>
    </lineage>
</organism>
<protein>
    <submittedName>
        <fullName evidence="3">YciI family protein</fullName>
    </submittedName>
</protein>
<dbReference type="InterPro" id="IPR005545">
    <property type="entry name" value="YCII"/>
</dbReference>
<keyword evidence="4" id="KW-1185">Reference proteome</keyword>
<accession>A0ABV3PHR0</accession>